<dbReference type="eggNOG" id="COG3468">
    <property type="taxonomic scope" value="Bacteria"/>
</dbReference>
<accession>K0PNV1</accession>
<comment type="caution">
    <text evidence="1">The sequence shown here is derived from an EMBL/GenBank/DDBJ whole genome shotgun (WGS) entry which is preliminary data.</text>
</comment>
<dbReference type="STRING" id="1211777.BN77_p10188"/>
<dbReference type="HOGENOM" id="CLU_2059523_0_0_5"/>
<dbReference type="NCBIfam" id="TIGR01414">
    <property type="entry name" value="autotrans_barl"/>
    <property type="match status" value="1"/>
</dbReference>
<organism evidence="1 2">
    <name type="scientific">Rhizobium mesoamericanum STM3625</name>
    <dbReference type="NCBI Taxonomy" id="1211777"/>
    <lineage>
        <taxon>Bacteria</taxon>
        <taxon>Pseudomonadati</taxon>
        <taxon>Pseudomonadota</taxon>
        <taxon>Alphaproteobacteria</taxon>
        <taxon>Hyphomicrobiales</taxon>
        <taxon>Rhizobiaceae</taxon>
        <taxon>Rhizobium/Agrobacterium group</taxon>
        <taxon>Rhizobium</taxon>
    </lineage>
</organism>
<gene>
    <name evidence="1" type="ORF">BN77_p10188</name>
</gene>
<dbReference type="InterPro" id="IPR006315">
    <property type="entry name" value="OM_autotransptr_brl_dom"/>
</dbReference>
<dbReference type="Proteomes" id="UP000009319">
    <property type="component" value="Unassembled WGS sequence"/>
</dbReference>
<reference evidence="1 2" key="1">
    <citation type="journal article" date="2013" name="Genome Announc.">
        <title>Draft Genome Sequence of Rhizobium mesoamericanum STM3625, a Nitrogen-Fixing Symbiont of Mimosa pudica Isolated in French Guiana (South America).</title>
        <authorList>
            <person name="Moulin L."/>
            <person name="Mornico D."/>
            <person name="Melkonian R."/>
            <person name="Klonowska A."/>
        </authorList>
    </citation>
    <scope>NUCLEOTIDE SEQUENCE [LARGE SCALE GENOMIC DNA]</scope>
    <source>
        <strain evidence="1 2">STM3625</strain>
    </source>
</reference>
<keyword evidence="2" id="KW-1185">Reference proteome</keyword>
<proteinExistence type="predicted"/>
<evidence type="ECO:0000313" key="1">
    <source>
        <dbReference type="EMBL" id="CCM78226.1"/>
    </source>
</evidence>
<dbReference type="EMBL" id="CANI01000035">
    <property type="protein sequence ID" value="CCM78226.1"/>
    <property type="molecule type" value="Genomic_DNA"/>
</dbReference>
<dbReference type="AlphaFoldDB" id="K0PNV1"/>
<protein>
    <submittedName>
        <fullName evidence="1">Uncharacterized protein</fullName>
    </submittedName>
</protein>
<dbReference type="GO" id="GO:0019867">
    <property type="term" value="C:outer membrane"/>
    <property type="evidence" value="ECO:0007669"/>
    <property type="project" value="InterPro"/>
</dbReference>
<evidence type="ECO:0000313" key="2">
    <source>
        <dbReference type="Proteomes" id="UP000009319"/>
    </source>
</evidence>
<name>K0PNV1_9HYPH</name>
<sequence length="119" mass="13389">MIGGAYAYTLNYGRVCGADGNWYLRSELVPTPPGTNPVPLFRAGDPIYEVYPQVLLDLVGLPTMQQRVGNHYWTEPAARKEVFCKDSTQNFRCKVTAEQPSYYADGQPAIEIDGVWTRR</sequence>